<dbReference type="GO" id="GO:0009279">
    <property type="term" value="C:cell outer membrane"/>
    <property type="evidence" value="ECO:0007669"/>
    <property type="project" value="UniProtKB-SubCell"/>
</dbReference>
<keyword evidence="7" id="KW-0998">Cell outer membrane</keyword>
<dbReference type="NCBIfam" id="TIGR01844">
    <property type="entry name" value="type_I_sec_TolC"/>
    <property type="match status" value="1"/>
</dbReference>
<evidence type="ECO:0000256" key="2">
    <source>
        <dbReference type="ARBA" id="ARBA00007613"/>
    </source>
</evidence>
<dbReference type="Proteomes" id="UP000294829">
    <property type="component" value="Unassembled WGS sequence"/>
</dbReference>
<proteinExistence type="inferred from homology"/>
<evidence type="ECO:0000313" key="9">
    <source>
        <dbReference type="EMBL" id="TDK68100.1"/>
    </source>
</evidence>
<keyword evidence="5" id="KW-0812">Transmembrane</keyword>
<dbReference type="EMBL" id="SMYL01000001">
    <property type="protein sequence ID" value="TDK68100.1"/>
    <property type="molecule type" value="Genomic_DNA"/>
</dbReference>
<keyword evidence="10" id="KW-1185">Reference proteome</keyword>
<gene>
    <name evidence="9" type="ORF">E2I14_00665</name>
</gene>
<dbReference type="Gene3D" id="1.20.1600.10">
    <property type="entry name" value="Outer membrane efflux proteins (OEP)"/>
    <property type="match status" value="1"/>
</dbReference>
<dbReference type="InterPro" id="IPR010130">
    <property type="entry name" value="T1SS_OMP_TolC"/>
</dbReference>
<evidence type="ECO:0000256" key="1">
    <source>
        <dbReference type="ARBA" id="ARBA00004442"/>
    </source>
</evidence>
<dbReference type="OrthoDB" id="9813458at2"/>
<dbReference type="AlphaFoldDB" id="A0A4R5W5B0"/>
<keyword evidence="8" id="KW-0732">Signal</keyword>
<evidence type="ECO:0000256" key="7">
    <source>
        <dbReference type="ARBA" id="ARBA00023237"/>
    </source>
</evidence>
<dbReference type="PANTHER" id="PTHR30026:SF20">
    <property type="entry name" value="OUTER MEMBRANE PROTEIN TOLC"/>
    <property type="match status" value="1"/>
</dbReference>
<dbReference type="SUPFAM" id="SSF56954">
    <property type="entry name" value="Outer membrane efflux proteins (OEP)"/>
    <property type="match status" value="1"/>
</dbReference>
<dbReference type="RefSeq" id="WP_133324432.1">
    <property type="nucleotide sequence ID" value="NZ_SMYL01000001.1"/>
</dbReference>
<comment type="similarity">
    <text evidence="2">Belongs to the outer membrane factor (OMF) (TC 1.B.17) family.</text>
</comment>
<keyword evidence="4" id="KW-1134">Transmembrane beta strand</keyword>
<dbReference type="PANTHER" id="PTHR30026">
    <property type="entry name" value="OUTER MEMBRANE PROTEIN TOLC"/>
    <property type="match status" value="1"/>
</dbReference>
<organism evidence="9 10">
    <name type="scientific">Sapientia aquatica</name>
    <dbReference type="NCBI Taxonomy" id="1549640"/>
    <lineage>
        <taxon>Bacteria</taxon>
        <taxon>Pseudomonadati</taxon>
        <taxon>Pseudomonadota</taxon>
        <taxon>Betaproteobacteria</taxon>
        <taxon>Burkholderiales</taxon>
        <taxon>Oxalobacteraceae</taxon>
        <taxon>Sapientia</taxon>
    </lineage>
</organism>
<comment type="subcellular location">
    <subcellularLocation>
        <location evidence="1">Cell outer membrane</location>
    </subcellularLocation>
</comment>
<dbReference type="GO" id="GO:0015562">
    <property type="term" value="F:efflux transmembrane transporter activity"/>
    <property type="evidence" value="ECO:0007669"/>
    <property type="project" value="InterPro"/>
</dbReference>
<evidence type="ECO:0000256" key="6">
    <source>
        <dbReference type="ARBA" id="ARBA00023136"/>
    </source>
</evidence>
<feature type="chain" id="PRO_5020832549" evidence="8">
    <location>
        <begin position="37"/>
        <end position="455"/>
    </location>
</feature>
<evidence type="ECO:0000256" key="4">
    <source>
        <dbReference type="ARBA" id="ARBA00022452"/>
    </source>
</evidence>
<comment type="caution">
    <text evidence="9">The sequence shown here is derived from an EMBL/GenBank/DDBJ whole genome shotgun (WGS) entry which is preliminary data.</text>
</comment>
<accession>A0A4R5W5B0</accession>
<feature type="signal peptide" evidence="8">
    <location>
        <begin position="1"/>
        <end position="36"/>
    </location>
</feature>
<dbReference type="GO" id="GO:1990281">
    <property type="term" value="C:efflux pump complex"/>
    <property type="evidence" value="ECO:0007669"/>
    <property type="project" value="TreeGrafter"/>
</dbReference>
<keyword evidence="6" id="KW-0472">Membrane</keyword>
<evidence type="ECO:0000256" key="5">
    <source>
        <dbReference type="ARBA" id="ARBA00022692"/>
    </source>
</evidence>
<dbReference type="Pfam" id="PF02321">
    <property type="entry name" value="OEP"/>
    <property type="match status" value="2"/>
</dbReference>
<sequence length="455" mass="49429">MTKPSTKKIKLPSVALSSVVFAALVSSGLLSTSAWATDLLQTYQDALQNDPQFASARASLTAGQEKSVQGRAGLLPRLNLTGNNTMNRTKDTVGDTELNLGRGYSSNYALQLTQPLVHWENWQQYEQSKLVVLTSEAQFSQAKLDLMVRVSQAYFDVLYAQDTLDAQRANKTAISEQLAIAKRNFEVGTTTITDQHEAQSRFDLAVAQEIAAENDLEIKRTALQQIIGHVPNSLTPLNKKVQLSAPQPSSMTDWVSAAEINNYSVVEAQVNQEIAKRTISINRAGHLPTVDLVANVNRSSSSASPVFNQPAFLQNQNSIGIQINVPLFSGFSVTSKVREAIALEDKAGNDYEAAKRSAAFSARQAFVGVNSGLAQVKAYEAAEISSQSALDSNVLGYQVGVRINIDVLNAQQQLYTTQQNLAKARYDTIMNGLRLKAAAASLSEEDLAKVNALLY</sequence>
<keyword evidence="3" id="KW-0813">Transport</keyword>
<evidence type="ECO:0000256" key="8">
    <source>
        <dbReference type="SAM" id="SignalP"/>
    </source>
</evidence>
<name>A0A4R5W5B0_9BURK</name>
<reference evidence="9 10" key="1">
    <citation type="submission" date="2019-03" db="EMBL/GenBank/DDBJ databases">
        <title>Sapientia aquatica gen. nov., sp. nov., isolated from a crater lake.</title>
        <authorList>
            <person name="Felfoldi T."/>
            <person name="Szabo A."/>
            <person name="Toth E."/>
            <person name="Schumann P."/>
            <person name="Keki Z."/>
            <person name="Marialigeti K."/>
            <person name="Mathe I."/>
        </authorList>
    </citation>
    <scope>NUCLEOTIDE SEQUENCE [LARGE SCALE GENOMIC DNA]</scope>
    <source>
        <strain evidence="9 10">SA-152</strain>
    </source>
</reference>
<protein>
    <submittedName>
        <fullName evidence="9">Channel protein TolC</fullName>
    </submittedName>
</protein>
<dbReference type="InterPro" id="IPR003423">
    <property type="entry name" value="OMP_efflux"/>
</dbReference>
<dbReference type="GO" id="GO:0015288">
    <property type="term" value="F:porin activity"/>
    <property type="evidence" value="ECO:0007669"/>
    <property type="project" value="TreeGrafter"/>
</dbReference>
<dbReference type="InterPro" id="IPR051906">
    <property type="entry name" value="TolC-like"/>
</dbReference>
<evidence type="ECO:0000313" key="10">
    <source>
        <dbReference type="Proteomes" id="UP000294829"/>
    </source>
</evidence>
<evidence type="ECO:0000256" key="3">
    <source>
        <dbReference type="ARBA" id="ARBA00022448"/>
    </source>
</evidence>